<name>D8M4T2_BLAHO</name>
<dbReference type="PANTHER" id="PTHR12936">
    <property type="entry name" value="ANAPHASE-PROMOTING COMPLEX 10"/>
    <property type="match status" value="1"/>
</dbReference>
<comment type="similarity">
    <text evidence="1 6">Belongs to the APC10 family.</text>
</comment>
<accession>D8M4T2</accession>
<keyword evidence="4 6" id="KW-0833">Ubl conjugation pathway</keyword>
<evidence type="ECO:0000259" key="7">
    <source>
        <dbReference type="PROSITE" id="PS50022"/>
    </source>
</evidence>
<dbReference type="PIRSF" id="PIRSF028841">
    <property type="entry name" value="APC10_sub"/>
    <property type="match status" value="1"/>
</dbReference>
<keyword evidence="5 6" id="KW-0131">Cell cycle</keyword>
<evidence type="ECO:0000256" key="1">
    <source>
        <dbReference type="ARBA" id="ARBA00006762"/>
    </source>
</evidence>
<evidence type="ECO:0000313" key="10">
    <source>
        <dbReference type="Proteomes" id="UP000008312"/>
    </source>
</evidence>
<dbReference type="PROSITE" id="PS50022">
    <property type="entry name" value="FA58C_3"/>
    <property type="match status" value="1"/>
</dbReference>
<feature type="domain" description="DOC" evidence="8">
    <location>
        <begin position="1"/>
        <end position="166"/>
    </location>
</feature>
<dbReference type="AlphaFoldDB" id="D8M4T2"/>
<dbReference type="InterPro" id="IPR000421">
    <property type="entry name" value="FA58C"/>
</dbReference>
<dbReference type="Proteomes" id="UP000008312">
    <property type="component" value="Unassembled WGS sequence"/>
</dbReference>
<evidence type="ECO:0000256" key="2">
    <source>
        <dbReference type="ARBA" id="ARBA00022618"/>
    </source>
</evidence>
<evidence type="ECO:0000256" key="4">
    <source>
        <dbReference type="ARBA" id="ARBA00022786"/>
    </source>
</evidence>
<dbReference type="EMBL" id="FN668654">
    <property type="protein sequence ID" value="CBK23071.2"/>
    <property type="molecule type" value="Genomic_DNA"/>
</dbReference>
<feature type="domain" description="F5/8 type C" evidence="7">
    <location>
        <begin position="1"/>
        <end position="142"/>
    </location>
</feature>
<gene>
    <name evidence="9" type="ORF">GSBLH_T00006560001</name>
</gene>
<dbReference type="OrthoDB" id="24948at2759"/>
<dbReference type="OMA" id="FITIEFP"/>
<dbReference type="RefSeq" id="XP_012897119.1">
    <property type="nucleotide sequence ID" value="XM_013041665.1"/>
</dbReference>
<keyword evidence="3 6" id="KW-0498">Mitosis</keyword>
<reference evidence="9" key="1">
    <citation type="submission" date="2010-02" db="EMBL/GenBank/DDBJ databases">
        <title>Sequencing and annotation of the Blastocystis hominis genome.</title>
        <authorList>
            <person name="Wincker P."/>
        </authorList>
    </citation>
    <scope>NUCLEOTIDE SEQUENCE</scope>
    <source>
        <strain evidence="9">Singapore isolate B</strain>
    </source>
</reference>
<dbReference type="Gene3D" id="2.60.120.260">
    <property type="entry name" value="Galactose-binding domain-like"/>
    <property type="match status" value="1"/>
</dbReference>
<organism evidence="9">
    <name type="scientific">Blastocystis hominis</name>
    <dbReference type="NCBI Taxonomy" id="12968"/>
    <lineage>
        <taxon>Eukaryota</taxon>
        <taxon>Sar</taxon>
        <taxon>Stramenopiles</taxon>
        <taxon>Bigyra</taxon>
        <taxon>Opalozoa</taxon>
        <taxon>Opalinata</taxon>
        <taxon>Blastocystidae</taxon>
        <taxon>Blastocystis</taxon>
    </lineage>
</organism>
<evidence type="ECO:0000256" key="3">
    <source>
        <dbReference type="ARBA" id="ARBA00022776"/>
    </source>
</evidence>
<dbReference type="Pfam" id="PF03256">
    <property type="entry name" value="ANAPC10"/>
    <property type="match status" value="1"/>
</dbReference>
<dbReference type="SUPFAM" id="SSF49785">
    <property type="entry name" value="Galactose-binding domain-like"/>
    <property type="match status" value="1"/>
</dbReference>
<dbReference type="InterPro" id="IPR008979">
    <property type="entry name" value="Galactose-bd-like_sf"/>
</dbReference>
<dbReference type="GO" id="GO:0031145">
    <property type="term" value="P:anaphase-promoting complex-dependent catabolic process"/>
    <property type="evidence" value="ECO:0007669"/>
    <property type="project" value="InterPro"/>
</dbReference>
<comment type="function">
    <text evidence="6">Component of the anaphase promoting complex/cyclosome (APC/C), a cell cycle-regulated E3 ubiquitin-protein ligase complex that controls progression through mitosis and the G1 phase of the cell cycle.</text>
</comment>
<evidence type="ECO:0000313" key="9">
    <source>
        <dbReference type="EMBL" id="CBK23071.2"/>
    </source>
</evidence>
<dbReference type="GO" id="GO:0070979">
    <property type="term" value="P:protein K11-linked ubiquitination"/>
    <property type="evidence" value="ECO:0007669"/>
    <property type="project" value="TreeGrafter"/>
</dbReference>
<dbReference type="InterPro" id="IPR016901">
    <property type="entry name" value="APC10/Doc1"/>
</dbReference>
<keyword evidence="2 6" id="KW-0132">Cell division</keyword>
<protein>
    <recommendedName>
        <fullName evidence="6">Anaphase-promoting complex subunit 10</fullName>
    </recommendedName>
</protein>
<dbReference type="InParanoid" id="D8M4T2"/>
<evidence type="ECO:0000256" key="6">
    <source>
        <dbReference type="PIRNR" id="PIRNR028841"/>
    </source>
</evidence>
<proteinExistence type="inferred from homology"/>
<dbReference type="PANTHER" id="PTHR12936:SF0">
    <property type="entry name" value="ANAPHASE-PROMOTING COMPLEX SUBUNIT 10"/>
    <property type="match status" value="1"/>
</dbReference>
<evidence type="ECO:0000259" key="8">
    <source>
        <dbReference type="PROSITE" id="PS51284"/>
    </source>
</evidence>
<dbReference type="SMART" id="SM01337">
    <property type="entry name" value="APC10"/>
    <property type="match status" value="1"/>
</dbReference>
<dbReference type="PROSITE" id="PS51284">
    <property type="entry name" value="DOC"/>
    <property type="match status" value="1"/>
</dbReference>
<evidence type="ECO:0000256" key="5">
    <source>
        <dbReference type="ARBA" id="ARBA00023306"/>
    </source>
</evidence>
<dbReference type="InterPro" id="IPR004939">
    <property type="entry name" value="APC_su10/DOC_dom"/>
</dbReference>
<dbReference type="GO" id="GO:0005680">
    <property type="term" value="C:anaphase-promoting complex"/>
    <property type="evidence" value="ECO:0007669"/>
    <property type="project" value="InterPro"/>
</dbReference>
<dbReference type="GeneID" id="24922684"/>
<dbReference type="FunCoup" id="D8M4T2">
    <property type="interactions" value="233"/>
</dbReference>
<sequence length="167" mass="18795">MDSTENISSEATWVVSSAELDHGVGNMIDGNIATYWQSNGEGPHVIEIHFASRKIITCIRFYISYATDTTYSPLLISVLYGDDGSTFQEYETFQVGEINDWYTLQTTVDGEPLKAFSLQVVISEMHHSGKNTRLRQVEIISPKESSSTSLDLFTYSDPYLNTFLSIR</sequence>
<dbReference type="GO" id="GO:0051301">
    <property type="term" value="P:cell division"/>
    <property type="evidence" value="ECO:0007669"/>
    <property type="project" value="UniProtKB-KW"/>
</dbReference>
<keyword evidence="10" id="KW-1185">Reference proteome</keyword>